<dbReference type="InParanoid" id="D6TZ33"/>
<name>D6TZ33_KTERA</name>
<reference evidence="1 2" key="1">
    <citation type="journal article" date="2011" name="Stand. Genomic Sci.">
        <title>Non-contiguous finished genome sequence and contextual data of the filamentous soil bacterium Ktedonobacter racemifer type strain (SOSP1-21).</title>
        <authorList>
            <person name="Chang Y.J."/>
            <person name="Land M."/>
            <person name="Hauser L."/>
            <person name="Chertkov O."/>
            <person name="Del Rio T.G."/>
            <person name="Nolan M."/>
            <person name="Copeland A."/>
            <person name="Tice H."/>
            <person name="Cheng J.F."/>
            <person name="Lucas S."/>
            <person name="Han C."/>
            <person name="Goodwin L."/>
            <person name="Pitluck S."/>
            <person name="Ivanova N."/>
            <person name="Ovchinikova G."/>
            <person name="Pati A."/>
            <person name="Chen A."/>
            <person name="Palaniappan K."/>
            <person name="Mavromatis K."/>
            <person name="Liolios K."/>
            <person name="Brettin T."/>
            <person name="Fiebig A."/>
            <person name="Rohde M."/>
            <person name="Abt B."/>
            <person name="Goker M."/>
            <person name="Detter J.C."/>
            <person name="Woyke T."/>
            <person name="Bristow J."/>
            <person name="Eisen J.A."/>
            <person name="Markowitz V."/>
            <person name="Hugenholtz P."/>
            <person name="Kyrpides N.C."/>
            <person name="Klenk H.P."/>
            <person name="Lapidus A."/>
        </authorList>
    </citation>
    <scope>NUCLEOTIDE SEQUENCE [LARGE SCALE GENOMIC DNA]</scope>
    <source>
        <strain evidence="2">DSM 44963</strain>
    </source>
</reference>
<evidence type="ECO:0000313" key="1">
    <source>
        <dbReference type="EMBL" id="EFH81823.1"/>
    </source>
</evidence>
<keyword evidence="2" id="KW-1185">Reference proteome</keyword>
<gene>
    <name evidence="1" type="ORF">Krac_2576</name>
</gene>
<evidence type="ECO:0000313" key="2">
    <source>
        <dbReference type="Proteomes" id="UP000004508"/>
    </source>
</evidence>
<comment type="caution">
    <text evidence="1">The sequence shown here is derived from an EMBL/GenBank/DDBJ whole genome shotgun (WGS) entry which is preliminary data.</text>
</comment>
<accession>D6TZ33</accession>
<proteinExistence type="predicted"/>
<dbReference type="AlphaFoldDB" id="D6TZ33"/>
<dbReference type="EMBL" id="ADVG01000004">
    <property type="protein sequence ID" value="EFH81823.1"/>
    <property type="molecule type" value="Genomic_DNA"/>
</dbReference>
<protein>
    <submittedName>
        <fullName evidence="1">Uncharacterized protein</fullName>
    </submittedName>
</protein>
<organism evidence="1 2">
    <name type="scientific">Ktedonobacter racemifer DSM 44963</name>
    <dbReference type="NCBI Taxonomy" id="485913"/>
    <lineage>
        <taxon>Bacteria</taxon>
        <taxon>Bacillati</taxon>
        <taxon>Chloroflexota</taxon>
        <taxon>Ktedonobacteria</taxon>
        <taxon>Ktedonobacterales</taxon>
        <taxon>Ktedonobacteraceae</taxon>
        <taxon>Ktedonobacter</taxon>
    </lineage>
</organism>
<sequence length="138" mass="15930">MGSELKGAMQNTLSIFFRLGYEDAKWAAPWIGEIDPYQVKHVSDTRDTQDLRSLPNFPEQYEVWTKKLTSLKLREAYIQLEKRAKIQTVAISFYPSTANAIEQIKERYAYILLTPKDQIQTKTVSAPSSRLSRTRKVS</sequence>
<dbReference type="Proteomes" id="UP000004508">
    <property type="component" value="Unassembled WGS sequence"/>
</dbReference>